<evidence type="ECO:0000313" key="5">
    <source>
        <dbReference type="Proteomes" id="UP000327468"/>
    </source>
</evidence>
<dbReference type="Gene3D" id="3.40.570.10">
    <property type="entry name" value="Extracellular Endonuclease, subunit A"/>
    <property type="match status" value="1"/>
</dbReference>
<evidence type="ECO:0008006" key="6">
    <source>
        <dbReference type="Google" id="ProtNLM"/>
    </source>
</evidence>
<dbReference type="InterPro" id="IPR020821">
    <property type="entry name" value="ENPP1-3/EXOG-like_nuc-like"/>
</dbReference>
<accession>A0A5N5PZT1</accession>
<dbReference type="AlphaFoldDB" id="A0A5N5PZT1"/>
<dbReference type="PANTHER" id="PTHR21472:SF15">
    <property type="entry name" value="ENDONUCLEASE DOMAIN-CONTAINING 1 PROTEIN-RELATED"/>
    <property type="match status" value="1"/>
</dbReference>
<reference evidence="4 5" key="1">
    <citation type="submission" date="2019-06" db="EMBL/GenBank/DDBJ databases">
        <title>A chromosome-scale genome assembly of the striped catfish, Pangasianodon hypophthalmus.</title>
        <authorList>
            <person name="Wen M."/>
            <person name="Zahm M."/>
            <person name="Roques C."/>
            <person name="Cabau C."/>
            <person name="Klopp C."/>
            <person name="Donnadieu C."/>
            <person name="Jouanno E."/>
            <person name="Avarre J.-C."/>
            <person name="Campet M."/>
            <person name="Ha T.T.T."/>
            <person name="Dugue R."/>
            <person name="Lampietro C."/>
            <person name="Louis A."/>
            <person name="Herpin A."/>
            <person name="Echchiki A."/>
            <person name="Berthelot C."/>
            <person name="Parey E."/>
            <person name="Roest-Crollius H."/>
            <person name="Braasch I."/>
            <person name="Postlethwait J."/>
            <person name="Bobe J."/>
            <person name="Montfort J."/>
            <person name="Bouchez O."/>
            <person name="Begum T."/>
            <person name="Schartl M."/>
            <person name="Guiguen Y."/>
        </authorList>
    </citation>
    <scope>NUCLEOTIDE SEQUENCE [LARGE SCALE GENOMIC DNA]</scope>
    <source>
        <strain evidence="4 5">Indonesia</strain>
        <tissue evidence="4">Blood</tissue>
    </source>
</reference>
<evidence type="ECO:0000259" key="2">
    <source>
        <dbReference type="SMART" id="SM00477"/>
    </source>
</evidence>
<dbReference type="GO" id="GO:0003676">
    <property type="term" value="F:nucleic acid binding"/>
    <property type="evidence" value="ECO:0007669"/>
    <property type="project" value="InterPro"/>
</dbReference>
<evidence type="ECO:0000313" key="4">
    <source>
        <dbReference type="EMBL" id="KAB5584651.1"/>
    </source>
</evidence>
<dbReference type="GO" id="GO:0016787">
    <property type="term" value="F:hydrolase activity"/>
    <property type="evidence" value="ECO:0007669"/>
    <property type="project" value="InterPro"/>
</dbReference>
<evidence type="ECO:0000256" key="1">
    <source>
        <dbReference type="SAM" id="SignalP"/>
    </source>
</evidence>
<name>A0A5N5PZT1_PANHP</name>
<evidence type="ECO:0000259" key="3">
    <source>
        <dbReference type="SMART" id="SM00892"/>
    </source>
</evidence>
<feature type="domain" description="ENPP1-3/EXOG-like endonuclease/phosphodiesterase" evidence="2">
    <location>
        <begin position="64"/>
        <end position="286"/>
    </location>
</feature>
<feature type="signal peptide" evidence="1">
    <location>
        <begin position="1"/>
        <end position="19"/>
    </location>
</feature>
<proteinExistence type="predicted"/>
<dbReference type="Proteomes" id="UP000327468">
    <property type="component" value="Chromosome 2"/>
</dbReference>
<keyword evidence="5" id="KW-1185">Reference proteome</keyword>
<dbReference type="SMART" id="SM00892">
    <property type="entry name" value="Endonuclease_NS"/>
    <property type="match status" value="1"/>
</dbReference>
<keyword evidence="1" id="KW-0732">Signal</keyword>
<dbReference type="GO" id="GO:0046872">
    <property type="term" value="F:metal ion binding"/>
    <property type="evidence" value="ECO:0007669"/>
    <property type="project" value="InterPro"/>
</dbReference>
<dbReference type="EMBL" id="VFJC01000003">
    <property type="protein sequence ID" value="KAB5584651.1"/>
    <property type="molecule type" value="Genomic_DNA"/>
</dbReference>
<dbReference type="SUPFAM" id="SSF54060">
    <property type="entry name" value="His-Me finger endonucleases"/>
    <property type="match status" value="1"/>
</dbReference>
<dbReference type="InterPro" id="IPR044929">
    <property type="entry name" value="DNA/RNA_non-sp_Endonuclease_sf"/>
</dbReference>
<comment type="caution">
    <text evidence="4">The sequence shown here is derived from an EMBL/GenBank/DDBJ whole genome shotgun (WGS) entry which is preliminary data.</text>
</comment>
<dbReference type="PANTHER" id="PTHR21472">
    <property type="entry name" value="ENDONUCLEASE DOMAIN-CONTAINING 1 PROTEIN ENDOD1"/>
    <property type="match status" value="1"/>
</dbReference>
<gene>
    <name evidence="4" type="ORF">PHYPO_G00109960</name>
</gene>
<dbReference type="InterPro" id="IPR039015">
    <property type="entry name" value="ENDOD1"/>
</dbReference>
<feature type="domain" description="DNA/RNA non-specific endonuclease/pyrophosphatase/phosphodiesterase" evidence="3">
    <location>
        <begin position="63"/>
        <end position="300"/>
    </location>
</feature>
<dbReference type="Pfam" id="PF01223">
    <property type="entry name" value="Endonuclease_NS"/>
    <property type="match status" value="1"/>
</dbReference>
<dbReference type="InterPro" id="IPR044925">
    <property type="entry name" value="His-Me_finger_sf"/>
</dbReference>
<protein>
    <recommendedName>
        <fullName evidence="6">Endonuclease</fullName>
    </recommendedName>
</protein>
<feature type="chain" id="PRO_5024449251" description="Endonuclease" evidence="1">
    <location>
        <begin position="20"/>
        <end position="306"/>
    </location>
</feature>
<dbReference type="InterPro" id="IPR001604">
    <property type="entry name" value="Endo_G_ENPP1-like_dom"/>
</dbReference>
<dbReference type="SMART" id="SM00477">
    <property type="entry name" value="NUC"/>
    <property type="match status" value="1"/>
</dbReference>
<organism evidence="4 5">
    <name type="scientific">Pangasianodon hypophthalmus</name>
    <name type="common">Striped catfish</name>
    <name type="synonym">Helicophagus hypophthalmus</name>
    <dbReference type="NCBI Taxonomy" id="310915"/>
    <lineage>
        <taxon>Eukaryota</taxon>
        <taxon>Metazoa</taxon>
        <taxon>Chordata</taxon>
        <taxon>Craniata</taxon>
        <taxon>Vertebrata</taxon>
        <taxon>Euteleostomi</taxon>
        <taxon>Actinopterygii</taxon>
        <taxon>Neopterygii</taxon>
        <taxon>Teleostei</taxon>
        <taxon>Ostariophysi</taxon>
        <taxon>Siluriformes</taxon>
        <taxon>Pangasiidae</taxon>
        <taxon>Pangasianodon</taxon>
    </lineage>
</organism>
<sequence>MKLLALVLLLSAFSSLTLTEVVNSFKQSCPSFFIRNPEKKSDIIVPTIFKGHQYKKICQRWKNEYRFATMYDTKRRIPVYSAYTFLQEGKTKRIDEWKIEPQLENIKEYEEKKEMMDSPRDEETVRNIINQAVDIDYTGSGYDRGHVFPRNYSANQDQADSTFTLTNIAPQTSTSNGEWERQVETPMRKEIQRNCRLDQNHQAYIVTGVVPGKKWLPLKGKGREKEEGINIPSHFWSAFCCTNKTDLGKLISRAYIAKQENFKLRIPTIDNLNKRLTDLYKRSEQNEKITFSVFPGLPVEKIEHLF</sequence>